<dbReference type="EMBL" id="DS995299">
    <property type="protein sequence ID" value="EDZ64940.1"/>
    <property type="molecule type" value="Genomic_DNA"/>
</dbReference>
<proteinExistence type="predicted"/>
<accession>B6BW66</accession>
<reference evidence="2" key="1">
    <citation type="journal article" date="2012" name="Stand. Genomic Sci.">
        <title>Genome sequence of strain HIMB624, a cultured representative from the OM43 clade of marine Betaproteobacteria.</title>
        <authorList>
            <person name="Huggett M.J."/>
            <person name="Hayakawa D.H."/>
            <person name="Rappe M.S."/>
        </authorList>
    </citation>
    <scope>NUCLEOTIDE SEQUENCE [LARGE SCALE GENOMIC DNA]</scope>
    <source>
        <strain evidence="2">KB13</strain>
    </source>
</reference>
<dbReference type="InterPro" id="IPR029044">
    <property type="entry name" value="Nucleotide-diphossugar_trans"/>
</dbReference>
<dbReference type="Pfam" id="PF01501">
    <property type="entry name" value="Glyco_transf_8"/>
    <property type="match status" value="1"/>
</dbReference>
<gene>
    <name evidence="1" type="ORF">KB13_1072</name>
</gene>
<sequence length="223" mass="26145">MINLYVGYDEREAIAYHVFCHSVIKNTSIPVKITPLVLSQLKEFNETHQDRSNDFVYSRFLTPYLNEFNGWAIFADGDMICQADLKELIGMADPNKALMVVKHDYQTKASIKYLGNINENYPRKNWSSVILWNCSHPKHKILTPEFVSNQTGKFLHRFSWLDDNDIGELPVEWNWLACEYEKNADAKLIHYTLGTPCFKDFRDTDMAEIWYDYYESAKKGFDQ</sequence>
<dbReference type="PANTHER" id="PTHR35105:SF2">
    <property type="entry name" value="PROTEIN CDI"/>
    <property type="match status" value="1"/>
</dbReference>
<name>B6BW66_9PROT</name>
<keyword evidence="2" id="KW-1185">Reference proteome</keyword>
<dbReference type="STRING" id="314607.KB13_1072"/>
<evidence type="ECO:0000313" key="1">
    <source>
        <dbReference type="EMBL" id="EDZ64940.1"/>
    </source>
</evidence>
<dbReference type="InterPro" id="IPR002495">
    <property type="entry name" value="Glyco_trans_8"/>
</dbReference>
<evidence type="ECO:0000313" key="2">
    <source>
        <dbReference type="Proteomes" id="UP000004188"/>
    </source>
</evidence>
<dbReference type="AlphaFoldDB" id="B6BW66"/>
<dbReference type="SUPFAM" id="SSF53448">
    <property type="entry name" value="Nucleotide-diphospho-sugar transferases"/>
    <property type="match status" value="1"/>
</dbReference>
<protein>
    <recommendedName>
        <fullName evidence="3">Glycosyltransferase</fullName>
    </recommendedName>
</protein>
<dbReference type="Gene3D" id="3.90.550.10">
    <property type="entry name" value="Spore Coat Polysaccharide Biosynthesis Protein SpsA, Chain A"/>
    <property type="match status" value="1"/>
</dbReference>
<dbReference type="Proteomes" id="UP000004188">
    <property type="component" value="Unassembled WGS sequence"/>
</dbReference>
<dbReference type="eggNOG" id="COG1442">
    <property type="taxonomic scope" value="Bacteria"/>
</dbReference>
<evidence type="ECO:0008006" key="3">
    <source>
        <dbReference type="Google" id="ProtNLM"/>
    </source>
</evidence>
<organism evidence="1 2">
    <name type="scientific">beta proteobacterium KB13</name>
    <dbReference type="NCBI Taxonomy" id="314607"/>
    <lineage>
        <taxon>Bacteria</taxon>
        <taxon>Pseudomonadati</taxon>
        <taxon>Pseudomonadota</taxon>
        <taxon>Betaproteobacteria</taxon>
        <taxon>Nitrosomonadales</taxon>
        <taxon>OM43 clade</taxon>
    </lineage>
</organism>
<dbReference type="GO" id="GO:0016757">
    <property type="term" value="F:glycosyltransferase activity"/>
    <property type="evidence" value="ECO:0007669"/>
    <property type="project" value="InterPro"/>
</dbReference>
<dbReference type="PANTHER" id="PTHR35105">
    <property type="entry name" value="EXPRESSED PROTEIN"/>
    <property type="match status" value="1"/>
</dbReference>
<dbReference type="HOGENOM" id="CLU_1039721_0_0_4"/>